<dbReference type="GO" id="GO:0050863">
    <property type="term" value="P:regulation of T cell activation"/>
    <property type="evidence" value="ECO:0007669"/>
    <property type="project" value="UniProtKB-ARBA"/>
</dbReference>
<dbReference type="GO" id="GO:0050852">
    <property type="term" value="P:T cell receptor signaling pathway"/>
    <property type="evidence" value="ECO:0007669"/>
    <property type="project" value="TreeGrafter"/>
</dbReference>
<dbReference type="Gene3D" id="2.60.40.10">
    <property type="entry name" value="Immunoglobulins"/>
    <property type="match status" value="1"/>
</dbReference>
<evidence type="ECO:0000256" key="6">
    <source>
        <dbReference type="ARBA" id="ARBA00023319"/>
    </source>
</evidence>
<name>A0A3B5AVU1_9TELE</name>
<protein>
    <recommendedName>
        <fullName evidence="7">Immunoglobulin V-set domain-containing protein</fullName>
    </recommendedName>
</protein>
<dbReference type="SUPFAM" id="SSF48726">
    <property type="entry name" value="Immunoglobulin"/>
    <property type="match status" value="1"/>
</dbReference>
<keyword evidence="6" id="KW-0393">Immunoglobulin domain</keyword>
<evidence type="ECO:0000256" key="2">
    <source>
        <dbReference type="ARBA" id="ARBA00022729"/>
    </source>
</evidence>
<dbReference type="STRING" id="144197.ENSSPAP00000024591"/>
<dbReference type="InterPro" id="IPR013106">
    <property type="entry name" value="Ig_V-set"/>
</dbReference>
<evidence type="ECO:0000256" key="3">
    <source>
        <dbReference type="ARBA" id="ARBA00023136"/>
    </source>
</evidence>
<evidence type="ECO:0000256" key="1">
    <source>
        <dbReference type="ARBA" id="ARBA00004370"/>
    </source>
</evidence>
<feature type="domain" description="Immunoglobulin V-set" evidence="7">
    <location>
        <begin position="24"/>
        <end position="120"/>
    </location>
</feature>
<dbReference type="GeneTree" id="ENSGT01030000234884"/>
<dbReference type="AlphaFoldDB" id="A0A3B5AVU1"/>
<dbReference type="InterPro" id="IPR036179">
    <property type="entry name" value="Ig-like_dom_sf"/>
</dbReference>
<dbReference type="GO" id="GO:1903037">
    <property type="term" value="P:regulation of leukocyte cell-cell adhesion"/>
    <property type="evidence" value="ECO:0007669"/>
    <property type="project" value="UniProtKB-ARBA"/>
</dbReference>
<dbReference type="FunFam" id="2.60.40.10:FF:000142">
    <property type="entry name" value="V-set domain-containing T-cell activation inhibitor 1"/>
    <property type="match status" value="1"/>
</dbReference>
<comment type="subcellular location">
    <subcellularLocation>
        <location evidence="1">Membrane</location>
    </subcellularLocation>
</comment>
<accession>A0A3B5AVU1</accession>
<dbReference type="Pfam" id="PF07686">
    <property type="entry name" value="V-set"/>
    <property type="match status" value="1"/>
</dbReference>
<keyword evidence="4" id="KW-1015">Disulfide bond</keyword>
<reference evidence="8" key="1">
    <citation type="submission" date="2023-09" db="UniProtKB">
        <authorList>
            <consortium name="Ensembl"/>
        </authorList>
    </citation>
    <scope>IDENTIFICATION</scope>
</reference>
<dbReference type="PANTHER" id="PTHR24100">
    <property type="entry name" value="BUTYROPHILIN"/>
    <property type="match status" value="1"/>
</dbReference>
<evidence type="ECO:0000256" key="5">
    <source>
        <dbReference type="ARBA" id="ARBA00023180"/>
    </source>
</evidence>
<proteinExistence type="predicted"/>
<dbReference type="GO" id="GO:0009897">
    <property type="term" value="C:external side of plasma membrane"/>
    <property type="evidence" value="ECO:0007669"/>
    <property type="project" value="TreeGrafter"/>
</dbReference>
<evidence type="ECO:0000313" key="8">
    <source>
        <dbReference type="Ensembl" id="ENSSPAP00000024591.1"/>
    </source>
</evidence>
<dbReference type="Ensembl" id="ENSSPAT00000024997.1">
    <property type="protein sequence ID" value="ENSSPAP00000024591.1"/>
    <property type="gene ID" value="ENSSPAG00000018576.1"/>
</dbReference>
<evidence type="ECO:0000259" key="7">
    <source>
        <dbReference type="Pfam" id="PF07686"/>
    </source>
</evidence>
<keyword evidence="3" id="KW-0472">Membrane</keyword>
<dbReference type="InterPro" id="IPR013783">
    <property type="entry name" value="Ig-like_fold"/>
</dbReference>
<dbReference type="GO" id="GO:0005102">
    <property type="term" value="F:signaling receptor binding"/>
    <property type="evidence" value="ECO:0007669"/>
    <property type="project" value="TreeGrafter"/>
</dbReference>
<evidence type="ECO:0000256" key="4">
    <source>
        <dbReference type="ARBA" id="ARBA00023157"/>
    </source>
</evidence>
<keyword evidence="2" id="KW-0732">Signal</keyword>
<dbReference type="PANTHER" id="PTHR24100:SF151">
    <property type="entry name" value="ICOS LIGAND"/>
    <property type="match status" value="1"/>
</dbReference>
<keyword evidence="5" id="KW-0325">Glycoprotein</keyword>
<sequence length="155" mass="18220">MYTAWANPCLPFLRCWTSFSIPIVATLGDSIILPSYLEPEYDATTLTVEWTRPDLKPRFVYVSRWAQELEHMKNPAYKGRTSMFNDELKHGNISLKLSKVKQADAGRYRCFIPETREDTFMELVVVHLIFKQNKPPLFCFLYRTGVKSSSYYLFW</sequence>
<organism evidence="8">
    <name type="scientific">Stegastes partitus</name>
    <name type="common">bicolor damselfish</name>
    <dbReference type="NCBI Taxonomy" id="144197"/>
    <lineage>
        <taxon>Eukaryota</taxon>
        <taxon>Metazoa</taxon>
        <taxon>Chordata</taxon>
        <taxon>Craniata</taxon>
        <taxon>Vertebrata</taxon>
        <taxon>Euteleostomi</taxon>
        <taxon>Actinopterygii</taxon>
        <taxon>Neopterygii</taxon>
        <taxon>Teleostei</taxon>
        <taxon>Neoteleostei</taxon>
        <taxon>Acanthomorphata</taxon>
        <taxon>Ovalentaria</taxon>
        <taxon>Pomacentridae</taxon>
        <taxon>Stegastes</taxon>
    </lineage>
</organism>
<dbReference type="InterPro" id="IPR050504">
    <property type="entry name" value="IgSF_BTN/MOG"/>
</dbReference>
<dbReference type="GO" id="GO:0001817">
    <property type="term" value="P:regulation of cytokine production"/>
    <property type="evidence" value="ECO:0007669"/>
    <property type="project" value="TreeGrafter"/>
</dbReference>